<keyword evidence="4" id="KW-1185">Reference proteome</keyword>
<dbReference type="GO" id="GO:0005739">
    <property type="term" value="C:mitochondrion"/>
    <property type="evidence" value="ECO:0007669"/>
    <property type="project" value="UniProtKB-SubCell"/>
</dbReference>
<feature type="compositionally biased region" description="Polar residues" evidence="2">
    <location>
        <begin position="14"/>
        <end position="31"/>
    </location>
</feature>
<evidence type="ECO:0000256" key="1">
    <source>
        <dbReference type="RuleBase" id="RU363045"/>
    </source>
</evidence>
<comment type="caution">
    <text evidence="3">The sequence shown here is derived from an EMBL/GenBank/DDBJ whole genome shotgun (WGS) entry which is preliminary data.</text>
</comment>
<dbReference type="PANTHER" id="PTHR43657">
    <property type="entry name" value="TRYPTOPHAN RNA-BINDING ATTENUATOR PROTEIN-LIKE PROTEIN"/>
    <property type="match status" value="1"/>
</dbReference>
<dbReference type="Gene3D" id="3.60.160.10">
    <property type="entry name" value="Mitochondrial biogenesis AIM24"/>
    <property type="match status" value="1"/>
</dbReference>
<dbReference type="InterPro" id="IPR036983">
    <property type="entry name" value="AIM24_sf"/>
</dbReference>
<dbReference type="EMBL" id="BACD03000005">
    <property type="protein sequence ID" value="GAO46808.1"/>
    <property type="molecule type" value="Genomic_DNA"/>
</dbReference>
<proteinExistence type="inferred from homology"/>
<dbReference type="STRING" id="698492.A0A0E9NAH0"/>
<dbReference type="RefSeq" id="XP_019027014.1">
    <property type="nucleotide sequence ID" value="XM_019166684.1"/>
</dbReference>
<dbReference type="SUPFAM" id="SSF51219">
    <property type="entry name" value="TRAP-like"/>
    <property type="match status" value="1"/>
</dbReference>
<protein>
    <recommendedName>
        <fullName evidence="1">Altered inheritance of mitochondria protein 24, mitochondrial</fullName>
    </recommendedName>
</protein>
<dbReference type="AlphaFoldDB" id="A0A0E9NAH0"/>
<gene>
    <name evidence="3" type="ORF">G7K_1026-t1</name>
</gene>
<dbReference type="Proteomes" id="UP000033140">
    <property type="component" value="Unassembled WGS sequence"/>
</dbReference>
<feature type="region of interest" description="Disordered" evidence="2">
    <location>
        <begin position="1"/>
        <end position="54"/>
    </location>
</feature>
<dbReference type="Pfam" id="PF01987">
    <property type="entry name" value="AIM24"/>
    <property type="match status" value="1"/>
</dbReference>
<dbReference type="OrthoDB" id="1705416at2759"/>
<reference evidence="3 4" key="1">
    <citation type="journal article" date="2011" name="J. Gen. Appl. Microbiol.">
        <title>Draft genome sequencing of the enigmatic yeast Saitoella complicata.</title>
        <authorList>
            <person name="Nishida H."/>
            <person name="Hamamoto M."/>
            <person name="Sugiyama J."/>
        </authorList>
    </citation>
    <scope>NUCLEOTIDE SEQUENCE [LARGE SCALE GENOMIC DNA]</scope>
    <source>
        <strain evidence="3 4">NRRL Y-17804</strain>
    </source>
</reference>
<reference evidence="3 4" key="2">
    <citation type="journal article" date="2014" name="J. Gen. Appl. Microbiol.">
        <title>The early diverging ascomycetous budding yeast Saitoella complicata has three histone deacetylases belonging to the Clr6, Hos2, and Rpd3 lineages.</title>
        <authorList>
            <person name="Nishida H."/>
            <person name="Matsumoto T."/>
            <person name="Kondo S."/>
            <person name="Hamamoto M."/>
            <person name="Yoshikawa H."/>
        </authorList>
    </citation>
    <scope>NUCLEOTIDE SEQUENCE [LARGE SCALE GENOMIC DNA]</scope>
    <source>
        <strain evidence="3 4">NRRL Y-17804</strain>
    </source>
</reference>
<evidence type="ECO:0000313" key="3">
    <source>
        <dbReference type="EMBL" id="GAO46808.1"/>
    </source>
</evidence>
<evidence type="ECO:0000256" key="2">
    <source>
        <dbReference type="SAM" id="MobiDB-lite"/>
    </source>
</evidence>
<comment type="subcellular location">
    <subcellularLocation>
        <location evidence="1">Mitochondrion</location>
    </subcellularLocation>
</comment>
<sequence>MSYQNQEMPYGQVHSGSPGQEWLQRSPSFPQGQYPADDKPRMHRGISDPAYPGGYPEVGYNPSGDMSPPMGMRAGPGSPPTYLGQNMVPGHNQSYGSSNEKIGLNVTQSGVPTQVAGRYGNIMSWELLYRSTNTLLKVQLQAGASLNAHSGCMVGMSHSIAIESKTKFGNMFKSGEVFSSTFHAKNGPGYILLAPAIYSDVIALEVNGSDGYLIGDAEQYIASTLEIKKETKFAGLSNGVLSGTGLAIIKISGRGVCFVKAIGAIHRIDLQPGEDFIIDNGHLCAWTSTMKLKTETAGGFFTSLKTGEGIVCRFTGPGTIYLQTRKPKAVAAWIKEQME</sequence>
<name>A0A0E9NAH0_SAICN</name>
<dbReference type="PANTHER" id="PTHR43657:SF1">
    <property type="entry name" value="ALTERED INHERITANCE OF MITOCHONDRIA PROTEIN 24, MITOCHONDRIAL"/>
    <property type="match status" value="1"/>
</dbReference>
<dbReference type="InterPro" id="IPR002838">
    <property type="entry name" value="AIM24"/>
</dbReference>
<reference evidence="3 4" key="3">
    <citation type="journal article" date="2015" name="Genome Announc.">
        <title>Draft Genome Sequence of the Archiascomycetous Yeast Saitoella complicata.</title>
        <authorList>
            <person name="Yamauchi K."/>
            <person name="Kondo S."/>
            <person name="Hamamoto M."/>
            <person name="Takahashi Y."/>
            <person name="Ogura Y."/>
            <person name="Hayashi T."/>
            <person name="Nishida H."/>
        </authorList>
    </citation>
    <scope>NUCLEOTIDE SEQUENCE [LARGE SCALE GENOMIC DNA]</scope>
    <source>
        <strain evidence="3 4">NRRL Y-17804</strain>
    </source>
</reference>
<dbReference type="InterPro" id="IPR016031">
    <property type="entry name" value="Trp_RNA-bd_attenuator-like_dom"/>
</dbReference>
<comment type="similarity">
    <text evidence="1">Belongs to the AIM24 family.</text>
</comment>
<dbReference type="NCBIfam" id="TIGR00266">
    <property type="entry name" value="TIGR00266 family protein"/>
    <property type="match status" value="1"/>
</dbReference>
<evidence type="ECO:0000313" key="4">
    <source>
        <dbReference type="Proteomes" id="UP000033140"/>
    </source>
</evidence>
<keyword evidence="1" id="KW-0496">Mitochondrion</keyword>
<accession>A0A0E9NAH0</accession>
<organism evidence="3 4">
    <name type="scientific">Saitoella complicata (strain BCRC 22490 / CBS 7301 / JCM 7358 / NBRC 10748 / NRRL Y-17804)</name>
    <dbReference type="NCBI Taxonomy" id="698492"/>
    <lineage>
        <taxon>Eukaryota</taxon>
        <taxon>Fungi</taxon>
        <taxon>Dikarya</taxon>
        <taxon>Ascomycota</taxon>
        <taxon>Taphrinomycotina</taxon>
        <taxon>Taphrinomycotina incertae sedis</taxon>
        <taxon>Saitoella</taxon>
    </lineage>
</organism>